<accession>A0AAW2ISS9</accession>
<gene>
    <name evidence="1" type="ORF">Sangu_2796200</name>
</gene>
<reference evidence="1" key="1">
    <citation type="submission" date="2020-06" db="EMBL/GenBank/DDBJ databases">
        <authorList>
            <person name="Li T."/>
            <person name="Hu X."/>
            <person name="Zhang T."/>
            <person name="Song X."/>
            <person name="Zhang H."/>
            <person name="Dai N."/>
            <person name="Sheng W."/>
            <person name="Hou X."/>
            <person name="Wei L."/>
        </authorList>
    </citation>
    <scope>NUCLEOTIDE SEQUENCE</scope>
    <source>
        <strain evidence="1">G01</strain>
        <tissue evidence="1">Leaf</tissue>
    </source>
</reference>
<sequence length="66" mass="7118">MPVKIVVQTKGVVAKIVIFGGTVNEQRSAVVRQVIDNVHLVALAGEDILLDAVDSVNTVKWITHVN</sequence>
<name>A0AAW2ISS9_9LAMI</name>
<evidence type="ECO:0000313" key="1">
    <source>
        <dbReference type="EMBL" id="KAL0285047.1"/>
    </source>
</evidence>
<dbReference type="EMBL" id="JACGWK010001618">
    <property type="protein sequence ID" value="KAL0285047.1"/>
    <property type="molecule type" value="Genomic_DNA"/>
</dbReference>
<dbReference type="AlphaFoldDB" id="A0AAW2ISS9"/>
<reference evidence="1" key="2">
    <citation type="journal article" date="2024" name="Plant">
        <title>Genomic evolution and insights into agronomic trait innovations of Sesamum species.</title>
        <authorList>
            <person name="Miao H."/>
            <person name="Wang L."/>
            <person name="Qu L."/>
            <person name="Liu H."/>
            <person name="Sun Y."/>
            <person name="Le M."/>
            <person name="Wang Q."/>
            <person name="Wei S."/>
            <person name="Zheng Y."/>
            <person name="Lin W."/>
            <person name="Duan Y."/>
            <person name="Cao H."/>
            <person name="Xiong S."/>
            <person name="Wang X."/>
            <person name="Wei L."/>
            <person name="Li C."/>
            <person name="Ma Q."/>
            <person name="Ju M."/>
            <person name="Zhao R."/>
            <person name="Li G."/>
            <person name="Mu C."/>
            <person name="Tian Q."/>
            <person name="Mei H."/>
            <person name="Zhang T."/>
            <person name="Gao T."/>
            <person name="Zhang H."/>
        </authorList>
    </citation>
    <scope>NUCLEOTIDE SEQUENCE</scope>
    <source>
        <strain evidence="1">G01</strain>
    </source>
</reference>
<comment type="caution">
    <text evidence="1">The sequence shown here is derived from an EMBL/GenBank/DDBJ whole genome shotgun (WGS) entry which is preliminary data.</text>
</comment>
<protein>
    <submittedName>
        <fullName evidence="1">Uncharacterized protein</fullName>
    </submittedName>
</protein>
<organism evidence="1">
    <name type="scientific">Sesamum angustifolium</name>
    <dbReference type="NCBI Taxonomy" id="2727405"/>
    <lineage>
        <taxon>Eukaryota</taxon>
        <taxon>Viridiplantae</taxon>
        <taxon>Streptophyta</taxon>
        <taxon>Embryophyta</taxon>
        <taxon>Tracheophyta</taxon>
        <taxon>Spermatophyta</taxon>
        <taxon>Magnoliopsida</taxon>
        <taxon>eudicotyledons</taxon>
        <taxon>Gunneridae</taxon>
        <taxon>Pentapetalae</taxon>
        <taxon>asterids</taxon>
        <taxon>lamiids</taxon>
        <taxon>Lamiales</taxon>
        <taxon>Pedaliaceae</taxon>
        <taxon>Sesamum</taxon>
    </lineage>
</organism>
<proteinExistence type="predicted"/>